<keyword evidence="1" id="KW-0175">Coiled coil</keyword>
<dbReference type="EMBL" id="JAIQUM010000033">
    <property type="protein sequence ID" value="MBZ5751518.1"/>
    <property type="molecule type" value="Genomic_DNA"/>
</dbReference>
<reference evidence="3" key="1">
    <citation type="submission" date="2024-05" db="EMBL/GenBank/DDBJ databases">
        <title>Metabacillus sp. nov., isolated from the rhizosphere soil of tomato plants.</title>
        <authorList>
            <person name="Ma R."/>
        </authorList>
    </citation>
    <scope>NUCLEOTIDE SEQUENCE</scope>
    <source>
        <strain evidence="3">DBTR6</strain>
    </source>
</reference>
<name>A0ABS7UU57_9BACI</name>
<proteinExistence type="predicted"/>
<accession>A0ABS7UU57</accession>
<dbReference type="InterPro" id="IPR038720">
    <property type="entry name" value="YprB_RNase_H-like_dom"/>
</dbReference>
<comment type="caution">
    <text evidence="3">The sequence shown here is derived from an EMBL/GenBank/DDBJ whole genome shotgun (WGS) entry which is preliminary data.</text>
</comment>
<sequence length="423" mass="48815">MSLKNKLNRMKKHVVREESKTTITEQVELNDPLEQVWKDFQTTIFSFDDQKCLIREVSYPLDYQHGHYQLGEFHQIVSMWNESDSTHPLSCKGHEASDLFFFDTETTGLGGGAGNTIFLLGQAQVFSDRVVVKQHLLPKPGNEIALYQSFLQGINSKTLVTYNGKAFDWPQVKTRHTLIRDSVPSLPAFGHFDLFHAARRLWKNELESVRLSNVESEILNITRENDIPGFLAPMIYFQFVKEQHPSIITGVLKHNEIDVLSLITLYIHLSLKLLKTNHEANSAEHFEIARWLEYVGDKDAAFTAYQSLMEKGTNKEIEAKFAVAHHYKKEKHWEKAVATWKAIIDSASNGVTVRKAAIELAKYYEHKEKNYQEALYFSEQVYTLLQEVELVSAHSEKNEIEKRINRLKRKYSNNIARVSAEIE</sequence>
<dbReference type="Proteomes" id="UP001165287">
    <property type="component" value="Unassembled WGS sequence"/>
</dbReference>
<evidence type="ECO:0000313" key="4">
    <source>
        <dbReference type="Proteomes" id="UP001165287"/>
    </source>
</evidence>
<dbReference type="RefSeq" id="WP_224139817.1">
    <property type="nucleotide sequence ID" value="NZ_JAIQUM010000033.1"/>
</dbReference>
<dbReference type="Pfam" id="PF13482">
    <property type="entry name" value="RNase_H_2"/>
    <property type="match status" value="1"/>
</dbReference>
<organism evidence="3 4">
    <name type="scientific">Metabacillus rhizolycopersici</name>
    <dbReference type="NCBI Taxonomy" id="2875709"/>
    <lineage>
        <taxon>Bacteria</taxon>
        <taxon>Bacillati</taxon>
        <taxon>Bacillota</taxon>
        <taxon>Bacilli</taxon>
        <taxon>Bacillales</taxon>
        <taxon>Bacillaceae</taxon>
        <taxon>Metabacillus</taxon>
    </lineage>
</organism>
<evidence type="ECO:0000313" key="3">
    <source>
        <dbReference type="EMBL" id="MBZ5751518.1"/>
    </source>
</evidence>
<dbReference type="PANTHER" id="PTHR38462:SF1">
    <property type="entry name" value="YPRB RIBONUCLEASE H-LIKE DOMAIN-CONTAINING PROTEIN"/>
    <property type="match status" value="1"/>
</dbReference>
<dbReference type="InterPro" id="IPR012337">
    <property type="entry name" value="RNaseH-like_sf"/>
</dbReference>
<keyword evidence="4" id="KW-1185">Reference proteome</keyword>
<evidence type="ECO:0000259" key="2">
    <source>
        <dbReference type="Pfam" id="PF13482"/>
    </source>
</evidence>
<dbReference type="InterPro" id="IPR011990">
    <property type="entry name" value="TPR-like_helical_dom_sf"/>
</dbReference>
<dbReference type="Gene3D" id="1.25.40.10">
    <property type="entry name" value="Tetratricopeptide repeat domain"/>
    <property type="match status" value="1"/>
</dbReference>
<dbReference type="SUPFAM" id="SSF53098">
    <property type="entry name" value="Ribonuclease H-like"/>
    <property type="match status" value="1"/>
</dbReference>
<feature type="domain" description="YprB ribonuclease H-like" evidence="2">
    <location>
        <begin position="101"/>
        <end position="269"/>
    </location>
</feature>
<dbReference type="PANTHER" id="PTHR38462">
    <property type="entry name" value="EXONUCLEASE-LIKE PROTEIN"/>
    <property type="match status" value="1"/>
</dbReference>
<evidence type="ECO:0000256" key="1">
    <source>
        <dbReference type="SAM" id="Coils"/>
    </source>
</evidence>
<gene>
    <name evidence="3" type="ORF">K9V48_14975</name>
</gene>
<protein>
    <submittedName>
        <fullName evidence="3">Ribonuclease H-like domain-containing protein</fullName>
    </submittedName>
</protein>
<feature type="coiled-coil region" evidence="1">
    <location>
        <begin position="390"/>
        <end position="417"/>
    </location>
</feature>